<dbReference type="OrthoDB" id="10251809at2759"/>
<name>A0A485KQL2_9STRA</name>
<feature type="compositionally biased region" description="Basic residues" evidence="3">
    <location>
        <begin position="1"/>
        <end position="11"/>
    </location>
</feature>
<protein>
    <submittedName>
        <fullName evidence="5">Aste57867_10515 protein</fullName>
    </submittedName>
</protein>
<keyword evidence="2" id="KW-0677">Repeat</keyword>
<gene>
    <name evidence="5" type="primary">Aste57867_10515</name>
    <name evidence="4" type="ORF">As57867_010475</name>
    <name evidence="5" type="ORF">ASTE57867_10515</name>
</gene>
<dbReference type="EMBL" id="VJMH01005213">
    <property type="protein sequence ID" value="KAF0698891.1"/>
    <property type="molecule type" value="Genomic_DNA"/>
</dbReference>
<dbReference type="EMBL" id="CAADRA010005234">
    <property type="protein sequence ID" value="VFT87388.1"/>
    <property type="molecule type" value="Genomic_DNA"/>
</dbReference>
<dbReference type="SUPFAM" id="SSF117281">
    <property type="entry name" value="Kelch motif"/>
    <property type="match status" value="2"/>
</dbReference>
<dbReference type="Gene3D" id="2.120.10.80">
    <property type="entry name" value="Kelch-type beta propeller"/>
    <property type="match status" value="2"/>
</dbReference>
<evidence type="ECO:0000256" key="3">
    <source>
        <dbReference type="SAM" id="MobiDB-lite"/>
    </source>
</evidence>
<dbReference type="PANTHER" id="PTHR46093:SF18">
    <property type="entry name" value="FIBRONECTIN TYPE-III DOMAIN-CONTAINING PROTEIN"/>
    <property type="match status" value="1"/>
</dbReference>
<organism evidence="5 6">
    <name type="scientific">Aphanomyces stellatus</name>
    <dbReference type="NCBI Taxonomy" id="120398"/>
    <lineage>
        <taxon>Eukaryota</taxon>
        <taxon>Sar</taxon>
        <taxon>Stramenopiles</taxon>
        <taxon>Oomycota</taxon>
        <taxon>Saprolegniomycetes</taxon>
        <taxon>Saprolegniales</taxon>
        <taxon>Verrucalvaceae</taxon>
        <taxon>Aphanomyces</taxon>
    </lineage>
</organism>
<dbReference type="Pfam" id="PF24681">
    <property type="entry name" value="Kelch_KLHDC2_KLHL20_DRC7"/>
    <property type="match status" value="3"/>
</dbReference>
<evidence type="ECO:0000313" key="6">
    <source>
        <dbReference type="Proteomes" id="UP000332933"/>
    </source>
</evidence>
<evidence type="ECO:0000256" key="1">
    <source>
        <dbReference type="ARBA" id="ARBA00022441"/>
    </source>
</evidence>
<evidence type="ECO:0000313" key="4">
    <source>
        <dbReference type="EMBL" id="KAF0698891.1"/>
    </source>
</evidence>
<dbReference type="AlphaFoldDB" id="A0A485KQL2"/>
<accession>A0A485KQL2</accession>
<reference evidence="5 6" key="1">
    <citation type="submission" date="2019-03" db="EMBL/GenBank/DDBJ databases">
        <authorList>
            <person name="Gaulin E."/>
            <person name="Dumas B."/>
        </authorList>
    </citation>
    <scope>NUCLEOTIDE SEQUENCE [LARGE SCALE GENOMIC DNA]</scope>
    <source>
        <strain evidence="5">CBS 568.67</strain>
    </source>
</reference>
<dbReference type="PANTHER" id="PTHR46093">
    <property type="entry name" value="ACYL-COA-BINDING DOMAIN-CONTAINING PROTEIN 5"/>
    <property type="match status" value="1"/>
</dbReference>
<feature type="region of interest" description="Disordered" evidence="3">
    <location>
        <begin position="1"/>
        <end position="37"/>
    </location>
</feature>
<evidence type="ECO:0000313" key="5">
    <source>
        <dbReference type="EMBL" id="VFT87388.1"/>
    </source>
</evidence>
<keyword evidence="6" id="KW-1185">Reference proteome</keyword>
<dbReference type="Proteomes" id="UP000332933">
    <property type="component" value="Unassembled WGS sequence"/>
</dbReference>
<evidence type="ECO:0000256" key="2">
    <source>
        <dbReference type="ARBA" id="ARBA00022737"/>
    </source>
</evidence>
<dbReference type="InterPro" id="IPR015915">
    <property type="entry name" value="Kelch-typ_b-propeller"/>
</dbReference>
<reference evidence="4" key="2">
    <citation type="submission" date="2019-06" db="EMBL/GenBank/DDBJ databases">
        <title>Genomics analysis of Aphanomyces spp. identifies a new class of oomycete effector associated with host adaptation.</title>
        <authorList>
            <person name="Gaulin E."/>
        </authorList>
    </citation>
    <scope>NUCLEOTIDE SEQUENCE</scope>
    <source>
        <strain evidence="4">CBS 578.67</strain>
    </source>
</reference>
<sequence length="481" mass="52466">MQSPVRVRRIRMTSSQGEDESSVVVGGGHSVPEAPPLPRVPLESLPWSFLPSRSKYAQRPRLRQGSSGGVVDGVLYLFGGFEDNGHRSNGLVQYDMTAHTWSDVECFGKIPAPRYGHACCLYDHQLWCFGGQGPEEGLNHKNILGDLSILDLRTREWRRGVVSCAGSQGHVTFLPLPRRGHSLVVHNHSLFLYAGAGPDRIYGKDAYFGDLQRLDLDSMCWHEPAMSGVLPAPRSQHAALVHDTMVVFGGQSSAPKKSSLSQLMSLGRPTSLKEIVVDRKSLQVEMAPRDTGFASNALHLLDLLTFTWTSPPLAGMPPAPRYGHVMVAHPQNPLCLFLFGGITEHGGYQDTTVHCVDLELHRWSTLAGLLDPMPPRTRHAMFAHGCEMMIFGGCGAEGLCVGDVFTIKLPDITPPTPTALKRLAQDPPPPKVSPTRPQTMSMATKPFSAKPTRGTISISPIKAARSSTMRESPWTAVGLPQ</sequence>
<proteinExistence type="predicted"/>
<feature type="region of interest" description="Disordered" evidence="3">
    <location>
        <begin position="416"/>
        <end position="481"/>
    </location>
</feature>
<keyword evidence="1" id="KW-0880">Kelch repeat</keyword>